<dbReference type="GO" id="GO:0009279">
    <property type="term" value="C:cell outer membrane"/>
    <property type="evidence" value="ECO:0007669"/>
    <property type="project" value="UniProtKB-SubCell"/>
</dbReference>
<evidence type="ECO:0000313" key="10">
    <source>
        <dbReference type="Proteomes" id="UP000008461"/>
    </source>
</evidence>
<dbReference type="RefSeq" id="WP_013764253.1">
    <property type="nucleotide sequence ID" value="NC_015510.1"/>
</dbReference>
<dbReference type="EMBL" id="CP002691">
    <property type="protein sequence ID" value="AEE49700.1"/>
    <property type="molecule type" value="Genomic_DNA"/>
</dbReference>
<evidence type="ECO:0000256" key="5">
    <source>
        <dbReference type="ARBA" id="ARBA00023237"/>
    </source>
</evidence>
<feature type="domain" description="RagB/SusD" evidence="7">
    <location>
        <begin position="328"/>
        <end position="475"/>
    </location>
</feature>
<dbReference type="InterPro" id="IPR012944">
    <property type="entry name" value="SusD_RagB_dom"/>
</dbReference>
<comment type="subcellular location">
    <subcellularLocation>
        <location evidence="1">Cell outer membrane</location>
    </subcellularLocation>
</comment>
<accession>F4L3Y3</accession>
<dbReference type="InterPro" id="IPR011990">
    <property type="entry name" value="TPR-like_helical_dom_sf"/>
</dbReference>
<feature type="region of interest" description="Disordered" evidence="6">
    <location>
        <begin position="278"/>
        <end position="300"/>
    </location>
</feature>
<evidence type="ECO:0000256" key="6">
    <source>
        <dbReference type="SAM" id="MobiDB-lite"/>
    </source>
</evidence>
<evidence type="ECO:0000259" key="7">
    <source>
        <dbReference type="Pfam" id="PF07980"/>
    </source>
</evidence>
<dbReference type="Gene3D" id="1.25.40.390">
    <property type="match status" value="1"/>
</dbReference>
<dbReference type="HOGENOM" id="CLU_015553_1_3_10"/>
<dbReference type="AlphaFoldDB" id="F4L3Y3"/>
<comment type="similarity">
    <text evidence="2">Belongs to the SusD family.</text>
</comment>
<evidence type="ECO:0000256" key="3">
    <source>
        <dbReference type="ARBA" id="ARBA00022729"/>
    </source>
</evidence>
<proteinExistence type="inferred from homology"/>
<dbReference type="KEGG" id="hhy:Halhy_1815"/>
<keyword evidence="4" id="KW-0472">Membrane</keyword>
<feature type="domain" description="SusD-like N-terminal" evidence="8">
    <location>
        <begin position="39"/>
        <end position="224"/>
    </location>
</feature>
<evidence type="ECO:0000313" key="9">
    <source>
        <dbReference type="EMBL" id="AEE49700.1"/>
    </source>
</evidence>
<organism evidence="9 10">
    <name type="scientific">Haliscomenobacter hydrossis (strain ATCC 27775 / DSM 1100 / LMG 10767 / O)</name>
    <dbReference type="NCBI Taxonomy" id="760192"/>
    <lineage>
        <taxon>Bacteria</taxon>
        <taxon>Pseudomonadati</taxon>
        <taxon>Bacteroidota</taxon>
        <taxon>Saprospiria</taxon>
        <taxon>Saprospirales</taxon>
        <taxon>Haliscomenobacteraceae</taxon>
        <taxon>Haliscomenobacter</taxon>
    </lineage>
</organism>
<sequence length="475" mass="53157">MNKLLRFTFASIILLGLQTCTSLEENPEAFLTSDQFYQTQSDAIAAVNAVYQPLNASGQTIYNSLFQIGMDIASDEALPGPRARNANVRAFAVLSHATTNDRVDEIWRQHYAAINRANIAIEKIPAIDFDATLRTRLVNEAKFLRALYYFNLVRLYGGVPLILQEPTNLSKDKVQVARATADEVYRQIIADLKDAEALPASYPKSDLGRATGGAAKSLLVRVYLTRKDWDNAITKAAEVIDGPYGYDLFANFADVFNKANNNGKEHIFSAQFKSNTNGRGNSLGSRGTPTGIPGIDGGDADIPTTQLYPLYSTEDKRRDVTFFTSLVGSNGKTYTFTPHFRKYYDPAVNPNTGDSGINFPIIRFADVLLEYAEALNEKSGPTAEAYTALNRVRTRAGLQPLSNLSQSEFREAVYHERRLEFVYEHQRWFDLVRTGRLVQNLKAVGKTNVQEKHYLYPIPQREIDLNPNLEQNPGW</sequence>
<dbReference type="CDD" id="cd08977">
    <property type="entry name" value="SusD"/>
    <property type="match status" value="1"/>
</dbReference>
<keyword evidence="5" id="KW-0998">Cell outer membrane</keyword>
<keyword evidence="10" id="KW-1185">Reference proteome</keyword>
<evidence type="ECO:0000256" key="2">
    <source>
        <dbReference type="ARBA" id="ARBA00006275"/>
    </source>
</evidence>
<dbReference type="Pfam" id="PF14322">
    <property type="entry name" value="SusD-like_3"/>
    <property type="match status" value="1"/>
</dbReference>
<dbReference type="STRING" id="760192.Halhy_1815"/>
<dbReference type="Pfam" id="PF07980">
    <property type="entry name" value="SusD_RagB"/>
    <property type="match status" value="1"/>
</dbReference>
<keyword evidence="3" id="KW-0732">Signal</keyword>
<dbReference type="InterPro" id="IPR033985">
    <property type="entry name" value="SusD-like_N"/>
</dbReference>
<gene>
    <name evidence="9" type="ordered locus">Halhy_1815</name>
</gene>
<dbReference type="Proteomes" id="UP000008461">
    <property type="component" value="Chromosome"/>
</dbReference>
<reference evidence="9 10" key="1">
    <citation type="journal article" date="2011" name="Stand. Genomic Sci.">
        <title>Complete genome sequence of Haliscomenobacter hydrossis type strain (O).</title>
        <authorList>
            <consortium name="US DOE Joint Genome Institute (JGI-PGF)"/>
            <person name="Daligault H."/>
            <person name="Lapidus A."/>
            <person name="Zeytun A."/>
            <person name="Nolan M."/>
            <person name="Lucas S."/>
            <person name="Del Rio T.G."/>
            <person name="Tice H."/>
            <person name="Cheng J.F."/>
            <person name="Tapia R."/>
            <person name="Han C."/>
            <person name="Goodwin L."/>
            <person name="Pitluck S."/>
            <person name="Liolios K."/>
            <person name="Pagani I."/>
            <person name="Ivanova N."/>
            <person name="Huntemann M."/>
            <person name="Mavromatis K."/>
            <person name="Mikhailova N."/>
            <person name="Pati A."/>
            <person name="Chen A."/>
            <person name="Palaniappan K."/>
            <person name="Land M."/>
            <person name="Hauser L."/>
            <person name="Brambilla E.M."/>
            <person name="Rohde M."/>
            <person name="Verbarg S."/>
            <person name="Goker M."/>
            <person name="Bristow J."/>
            <person name="Eisen J.A."/>
            <person name="Markowitz V."/>
            <person name="Hugenholtz P."/>
            <person name="Kyrpides N.C."/>
            <person name="Klenk H.P."/>
            <person name="Woyke T."/>
        </authorList>
    </citation>
    <scope>NUCLEOTIDE SEQUENCE [LARGE SCALE GENOMIC DNA]</scope>
    <source>
        <strain evidence="10">ATCC 27775 / DSM 1100 / LMG 10767 / O</strain>
    </source>
</reference>
<reference key="2">
    <citation type="submission" date="2011-04" db="EMBL/GenBank/DDBJ databases">
        <title>Complete sequence of chromosome of Haliscomenobacter hydrossis DSM 1100.</title>
        <authorList>
            <consortium name="US DOE Joint Genome Institute (JGI-PGF)"/>
            <person name="Lucas S."/>
            <person name="Han J."/>
            <person name="Lapidus A."/>
            <person name="Bruce D."/>
            <person name="Goodwin L."/>
            <person name="Pitluck S."/>
            <person name="Peters L."/>
            <person name="Kyrpides N."/>
            <person name="Mavromatis K."/>
            <person name="Ivanova N."/>
            <person name="Ovchinnikova G."/>
            <person name="Pagani I."/>
            <person name="Daligault H."/>
            <person name="Detter J.C."/>
            <person name="Han C."/>
            <person name="Land M."/>
            <person name="Hauser L."/>
            <person name="Markowitz V."/>
            <person name="Cheng J.-F."/>
            <person name="Hugenholtz P."/>
            <person name="Woyke T."/>
            <person name="Wu D."/>
            <person name="Verbarg S."/>
            <person name="Frueling A."/>
            <person name="Brambilla E."/>
            <person name="Klenk H.-P."/>
            <person name="Eisen J.A."/>
        </authorList>
    </citation>
    <scope>NUCLEOTIDE SEQUENCE</scope>
    <source>
        <strain>DSM 1100</strain>
    </source>
</reference>
<evidence type="ECO:0000256" key="4">
    <source>
        <dbReference type="ARBA" id="ARBA00023136"/>
    </source>
</evidence>
<evidence type="ECO:0000259" key="8">
    <source>
        <dbReference type="Pfam" id="PF14322"/>
    </source>
</evidence>
<dbReference type="eggNOG" id="COG0702">
    <property type="taxonomic scope" value="Bacteria"/>
</dbReference>
<dbReference type="OrthoDB" id="636214at2"/>
<dbReference type="SUPFAM" id="SSF48452">
    <property type="entry name" value="TPR-like"/>
    <property type="match status" value="1"/>
</dbReference>
<protein>
    <submittedName>
        <fullName evidence="9">RagB/SusD domain-containing protein</fullName>
    </submittedName>
</protein>
<evidence type="ECO:0000256" key="1">
    <source>
        <dbReference type="ARBA" id="ARBA00004442"/>
    </source>
</evidence>
<name>F4L3Y3_HALH1</name>